<dbReference type="EMBL" id="JBHSTT010000019">
    <property type="protein sequence ID" value="MFC6388780.1"/>
    <property type="molecule type" value="Genomic_DNA"/>
</dbReference>
<sequence length="286" mass="30605">MRLPSVFATTLAWTLVASFSEASAVAAPAREPFETVRGWAVERRVDKPAPSCRMTRTTQDAQGATVHAVIVSHDGPGVSLLLADRDWDFAGDERLSVPLILDGTPLGTNPIWTGDGQVLRAVLAASSLPDLLAAKTLSLRFTDGESRFAIPDIAAAYIALERCEAASAKPPAVAVEPALPSPARMASYTVGLAVERVLQDCDVAAPESDRAAVRARMATLRPEMIPYEAAIRHEITKSRGFSCPTADKEQAFQEAMRRFIAMSPDDLAAAIDSQSRPEVVTPVTKP</sequence>
<evidence type="ECO:0000256" key="1">
    <source>
        <dbReference type="SAM" id="SignalP"/>
    </source>
</evidence>
<name>A0ABW1WNS5_9HYPH</name>
<protein>
    <submittedName>
        <fullName evidence="2">Uncharacterized protein</fullName>
    </submittedName>
</protein>
<keyword evidence="1" id="KW-0732">Signal</keyword>
<organism evidence="2 3">
    <name type="scientific">Methylorubrum zatmanii</name>
    <dbReference type="NCBI Taxonomy" id="29429"/>
    <lineage>
        <taxon>Bacteria</taxon>
        <taxon>Pseudomonadati</taxon>
        <taxon>Pseudomonadota</taxon>
        <taxon>Alphaproteobacteria</taxon>
        <taxon>Hyphomicrobiales</taxon>
        <taxon>Methylobacteriaceae</taxon>
        <taxon>Methylorubrum</taxon>
    </lineage>
</organism>
<feature type="chain" id="PRO_5045928666" evidence="1">
    <location>
        <begin position="27"/>
        <end position="286"/>
    </location>
</feature>
<dbReference type="Proteomes" id="UP001596237">
    <property type="component" value="Unassembled WGS sequence"/>
</dbReference>
<gene>
    <name evidence="2" type="ORF">ACFQDP_05420</name>
</gene>
<evidence type="ECO:0000313" key="3">
    <source>
        <dbReference type="Proteomes" id="UP001596237"/>
    </source>
</evidence>
<accession>A0ABW1WNS5</accession>
<feature type="signal peptide" evidence="1">
    <location>
        <begin position="1"/>
        <end position="26"/>
    </location>
</feature>
<proteinExistence type="predicted"/>
<dbReference type="RefSeq" id="WP_009864150.1">
    <property type="nucleotide sequence ID" value="NZ_JBHSTT010000019.1"/>
</dbReference>
<comment type="caution">
    <text evidence="2">The sequence shown here is derived from an EMBL/GenBank/DDBJ whole genome shotgun (WGS) entry which is preliminary data.</text>
</comment>
<evidence type="ECO:0000313" key="2">
    <source>
        <dbReference type="EMBL" id="MFC6388780.1"/>
    </source>
</evidence>
<keyword evidence="3" id="KW-1185">Reference proteome</keyword>
<reference evidence="3" key="1">
    <citation type="journal article" date="2019" name="Int. J. Syst. Evol. Microbiol.">
        <title>The Global Catalogue of Microorganisms (GCM) 10K type strain sequencing project: providing services to taxonomists for standard genome sequencing and annotation.</title>
        <authorList>
            <consortium name="The Broad Institute Genomics Platform"/>
            <consortium name="The Broad Institute Genome Sequencing Center for Infectious Disease"/>
            <person name="Wu L."/>
            <person name="Ma J."/>
        </authorList>
    </citation>
    <scope>NUCLEOTIDE SEQUENCE [LARGE SCALE GENOMIC DNA]</scope>
    <source>
        <strain evidence="3">CCUG 36916</strain>
    </source>
</reference>